<accession>A0AA46BLA8</accession>
<comment type="caution">
    <text evidence="1">The sequence shown here is derived from an EMBL/GenBank/DDBJ whole genome shotgun (WGS) entry which is preliminary data.</text>
</comment>
<proteinExistence type="predicted"/>
<dbReference type="AlphaFoldDB" id="A0AA46BLA8"/>
<sequence length="91" mass="10090">MFGNTGVMDACSASEVLFGCCGGHVEYSNEKSDENVCLITREKVGVGSGFVGVVRSSVEHCDQRRCESVRVLRRIHRARHDLFRLVHCSCT</sequence>
<name>A0AA46BLA8_9MICO</name>
<evidence type="ECO:0000313" key="2">
    <source>
        <dbReference type="Proteomes" id="UP000254118"/>
    </source>
</evidence>
<dbReference type="EMBL" id="UFYA01000001">
    <property type="protein sequence ID" value="STD03784.1"/>
    <property type="molecule type" value="Genomic_DNA"/>
</dbReference>
<protein>
    <submittedName>
        <fullName evidence="1">Uncharacterized protein</fullName>
    </submittedName>
</protein>
<organism evidence="1 2">
    <name type="scientific">Dermatophilus congolensis</name>
    <dbReference type="NCBI Taxonomy" id="1863"/>
    <lineage>
        <taxon>Bacteria</taxon>
        <taxon>Bacillati</taxon>
        <taxon>Actinomycetota</taxon>
        <taxon>Actinomycetes</taxon>
        <taxon>Micrococcales</taxon>
        <taxon>Dermatophilaceae</taxon>
        <taxon>Dermatophilus</taxon>
    </lineage>
</organism>
<evidence type="ECO:0000313" key="1">
    <source>
        <dbReference type="EMBL" id="STD03784.1"/>
    </source>
</evidence>
<gene>
    <name evidence="1" type="ORF">NCTC7915_00146</name>
</gene>
<reference evidence="1 2" key="1">
    <citation type="submission" date="2018-06" db="EMBL/GenBank/DDBJ databases">
        <authorList>
            <consortium name="Pathogen Informatics"/>
            <person name="Doyle S."/>
        </authorList>
    </citation>
    <scope>NUCLEOTIDE SEQUENCE [LARGE SCALE GENOMIC DNA]</scope>
    <source>
        <strain evidence="1 2">NCTC7915</strain>
    </source>
</reference>
<dbReference type="Proteomes" id="UP000254118">
    <property type="component" value="Unassembled WGS sequence"/>
</dbReference>